<gene>
    <name evidence="3" type="ORF">J5837_03545</name>
</gene>
<dbReference type="Gene3D" id="2.60.120.1250">
    <property type="entry name" value="Peptidase M60, enhancin-like domain 1"/>
    <property type="match status" value="1"/>
</dbReference>
<feature type="chain" id="PRO_5037221996" evidence="1">
    <location>
        <begin position="24"/>
        <end position="479"/>
    </location>
</feature>
<feature type="signal peptide" evidence="1">
    <location>
        <begin position="1"/>
        <end position="23"/>
    </location>
</feature>
<dbReference type="InterPro" id="IPR051244">
    <property type="entry name" value="TCAF"/>
</dbReference>
<proteinExistence type="predicted"/>
<dbReference type="Proteomes" id="UP000673447">
    <property type="component" value="Unassembled WGS sequence"/>
</dbReference>
<reference evidence="3" key="2">
    <citation type="submission" date="2021-03" db="EMBL/GenBank/DDBJ databases">
        <authorList>
            <person name="Cao W."/>
        </authorList>
    </citation>
    <scope>NUCLEOTIDE SEQUENCE</scope>
    <source>
        <strain evidence="3">110414</strain>
    </source>
</reference>
<dbReference type="Gene3D" id="3.40.390.80">
    <property type="entry name" value="Peptidase M60, enhancin-like domain 2"/>
    <property type="match status" value="1"/>
</dbReference>
<dbReference type="InterPro" id="IPR031161">
    <property type="entry name" value="Peptidase_M60_dom"/>
</dbReference>
<keyword evidence="1" id="KW-0732">Signal</keyword>
<dbReference type="SMART" id="SM01276">
    <property type="entry name" value="M60-like"/>
    <property type="match status" value="1"/>
</dbReference>
<dbReference type="EMBL" id="JAGKTC010000001">
    <property type="protein sequence ID" value="MBP3983489.1"/>
    <property type="molecule type" value="Genomic_DNA"/>
</dbReference>
<evidence type="ECO:0000256" key="1">
    <source>
        <dbReference type="SAM" id="SignalP"/>
    </source>
</evidence>
<feature type="domain" description="Peptidase M60" evidence="2">
    <location>
        <begin position="87"/>
        <end position="403"/>
    </location>
</feature>
<dbReference type="PROSITE" id="PS51723">
    <property type="entry name" value="PEPTIDASE_M60"/>
    <property type="match status" value="1"/>
</dbReference>
<dbReference type="PANTHER" id="PTHR15730:SF5">
    <property type="entry name" value="SI:CH211-210B2.2-RELATED"/>
    <property type="match status" value="1"/>
</dbReference>
<dbReference type="Pfam" id="PF13402">
    <property type="entry name" value="Peptidase_M60"/>
    <property type="match status" value="1"/>
</dbReference>
<accession>A0A941AS82</accession>
<protein>
    <submittedName>
        <fullName evidence="3">M60 family metallopeptidase</fullName>
    </submittedName>
</protein>
<reference evidence="3" key="1">
    <citation type="journal article" date="2016" name="Int. J. Syst. Evol. Microbiol.">
        <title>Pseudoxanthomonas helianthi sp. nov., isolated from roots of Jerusalem artichoke (Helianthus tuberosus).</title>
        <authorList>
            <person name="Kittiwongwattana C."/>
            <person name="Thawai C."/>
        </authorList>
    </citation>
    <scope>NUCLEOTIDE SEQUENCE</scope>
    <source>
        <strain evidence="3">110414</strain>
    </source>
</reference>
<organism evidence="3 4">
    <name type="scientific">Pseudoxanthomonas helianthi</name>
    <dbReference type="NCBI Taxonomy" id="1453541"/>
    <lineage>
        <taxon>Bacteria</taxon>
        <taxon>Pseudomonadati</taxon>
        <taxon>Pseudomonadota</taxon>
        <taxon>Gammaproteobacteria</taxon>
        <taxon>Lysobacterales</taxon>
        <taxon>Lysobacteraceae</taxon>
        <taxon>Pseudoxanthomonas</taxon>
    </lineage>
</organism>
<sequence length="479" mass="53337">MRKWLAFAAAMLPLLFCTAPAFADQTGYCPKPTEQWCLANGYSKYGQCTSAWDQGKFCLGAARTQTFVETIKRDVDGVRLQVTTPQNEMQPTGYHVAPGALLRIKVTLKKGADLPILVVGTPHRDTVRPSRTFYPLVEGENLINAQTDGVDVAGSPFNDTWGGTAYIQYTSATPDSVADIEFSDGFKRVPYFVTRKTTHAQYLQMFDVFDDVEDVMMVCDRAMFTMRRVEDVLARNLQQYDQQLMCDALDLVVEESEAISGIDGSAPEHMPRGNRLLISVRTSGGNPSSWTGAITLPPSYLVRVADPAMLTGANGWGPWHEVGHTHQQTAWKWSAVTESTVNIYSLAVERAFGVSPPRLVRDNQWPGIWAFLALPDGQRNYNASTTSNYVRLGMFQQLWLAFGDRFYRDLHKLTRVERPVAGGDAERMRYFMLKSCEVSGKDLSGFFRKWGLPVSQSVYDEIAALGLPAPTVDPATLHD</sequence>
<name>A0A941AS82_9GAMM</name>
<dbReference type="InterPro" id="IPR042279">
    <property type="entry name" value="Pep_M60_3"/>
</dbReference>
<evidence type="ECO:0000313" key="3">
    <source>
        <dbReference type="EMBL" id="MBP3983489.1"/>
    </source>
</evidence>
<evidence type="ECO:0000313" key="4">
    <source>
        <dbReference type="Proteomes" id="UP000673447"/>
    </source>
</evidence>
<dbReference type="RefSeq" id="WP_210535333.1">
    <property type="nucleotide sequence ID" value="NZ_JAGKTC010000001.1"/>
</dbReference>
<comment type="caution">
    <text evidence="3">The sequence shown here is derived from an EMBL/GenBank/DDBJ whole genome shotgun (WGS) entry which is preliminary data.</text>
</comment>
<dbReference type="PANTHER" id="PTHR15730">
    <property type="entry name" value="EXPERIMENTAL AUTOIMMUNE PROSTATITIS ANTIGEN 2-RELATED"/>
    <property type="match status" value="1"/>
</dbReference>
<dbReference type="Gene3D" id="1.10.390.30">
    <property type="entry name" value="Peptidase M60, enhancin-like domain 3"/>
    <property type="match status" value="1"/>
</dbReference>
<dbReference type="Pfam" id="PF17291">
    <property type="entry name" value="M60-like_N"/>
    <property type="match status" value="1"/>
</dbReference>
<dbReference type="InterPro" id="IPR035423">
    <property type="entry name" value="M60-like_N"/>
</dbReference>
<dbReference type="AlphaFoldDB" id="A0A941AS82"/>
<evidence type="ECO:0000259" key="2">
    <source>
        <dbReference type="PROSITE" id="PS51723"/>
    </source>
</evidence>
<keyword evidence="4" id="KW-1185">Reference proteome</keyword>